<gene>
    <name evidence="1" type="ORF">EO246_03930</name>
</gene>
<dbReference type="Proteomes" id="UP000285859">
    <property type="component" value="Unassembled WGS sequence"/>
</dbReference>
<organism evidence="1 2">
    <name type="scientific">Lactococcus lactis</name>
    <dbReference type="NCBI Taxonomy" id="1358"/>
    <lineage>
        <taxon>Bacteria</taxon>
        <taxon>Bacillati</taxon>
        <taxon>Bacillota</taxon>
        <taxon>Bacilli</taxon>
        <taxon>Lactobacillales</taxon>
        <taxon>Streptococcaceae</taxon>
        <taxon>Lactococcus</taxon>
    </lineage>
</organism>
<accession>A0A3S3N7Q9</accession>
<sequence>MDKFSEEIDNLINEKVDWAIETSLTYREAIRKVKETSDFTFYGQALKKAIQSEIVNRALDSRIN</sequence>
<name>A0A3S3N7Q9_9LACT</name>
<proteinExistence type="predicted"/>
<dbReference type="EMBL" id="SAXH01000003">
    <property type="protein sequence ID" value="RWR48635.1"/>
    <property type="molecule type" value="Genomic_DNA"/>
</dbReference>
<comment type="caution">
    <text evidence="1">The sequence shown here is derived from an EMBL/GenBank/DDBJ whole genome shotgun (WGS) entry which is preliminary data.</text>
</comment>
<dbReference type="RefSeq" id="WP_128267653.1">
    <property type="nucleotide sequence ID" value="NZ_JACCJA010000003.1"/>
</dbReference>
<protein>
    <submittedName>
        <fullName evidence="1">Uncharacterized protein</fullName>
    </submittedName>
</protein>
<reference evidence="1 2" key="1">
    <citation type="submission" date="2019-01" db="EMBL/GenBank/DDBJ databases">
        <title>Whole genome sequence of Lactococcus lactis isolated from cow milk.</title>
        <authorList>
            <person name="Sundararaman A."/>
            <person name="Tamang J.-P."/>
            <person name="Halami P."/>
        </authorList>
    </citation>
    <scope>NUCLEOTIDE SEQUENCE [LARGE SCALE GENOMIC DNA]</scope>
    <source>
        <strain evidence="1 2">C2D</strain>
    </source>
</reference>
<evidence type="ECO:0000313" key="1">
    <source>
        <dbReference type="EMBL" id="RWR48635.1"/>
    </source>
</evidence>
<evidence type="ECO:0000313" key="2">
    <source>
        <dbReference type="Proteomes" id="UP000285859"/>
    </source>
</evidence>
<dbReference type="AlphaFoldDB" id="A0A3S3N7Q9"/>